<name>A0AAE0YBZ2_9GAST</name>
<proteinExistence type="predicted"/>
<accession>A0AAE0YBZ2</accession>
<comment type="caution">
    <text evidence="1">The sequence shown here is derived from an EMBL/GenBank/DDBJ whole genome shotgun (WGS) entry which is preliminary data.</text>
</comment>
<evidence type="ECO:0000313" key="1">
    <source>
        <dbReference type="EMBL" id="KAK3740447.1"/>
    </source>
</evidence>
<evidence type="ECO:0000313" key="2">
    <source>
        <dbReference type="Proteomes" id="UP001283361"/>
    </source>
</evidence>
<dbReference type="Proteomes" id="UP001283361">
    <property type="component" value="Unassembled WGS sequence"/>
</dbReference>
<keyword evidence="2" id="KW-1185">Reference proteome</keyword>
<sequence length="197" mass="21866">MSQRASSCQPHQHMRQEMVYIKAEFWPYQQLPCLLCNIYSSYHLEVCVCVHVWSFVGPCRLESVQEQMPAISRCVCVYVCGALLVPAAANPCKNRCLPSPGVCVCTCVELCWSLLRKNRCLPSPGVCVYVCGALLVPAAANPCKNRCLPSPALWALDVVHSFHTFYEGGLAIRDPPCSNLCDRAILEMSELSDLHCL</sequence>
<dbReference type="EMBL" id="JAWDGP010006468">
    <property type="protein sequence ID" value="KAK3740447.1"/>
    <property type="molecule type" value="Genomic_DNA"/>
</dbReference>
<organism evidence="1 2">
    <name type="scientific">Elysia crispata</name>
    <name type="common">lettuce slug</name>
    <dbReference type="NCBI Taxonomy" id="231223"/>
    <lineage>
        <taxon>Eukaryota</taxon>
        <taxon>Metazoa</taxon>
        <taxon>Spiralia</taxon>
        <taxon>Lophotrochozoa</taxon>
        <taxon>Mollusca</taxon>
        <taxon>Gastropoda</taxon>
        <taxon>Heterobranchia</taxon>
        <taxon>Euthyneura</taxon>
        <taxon>Panpulmonata</taxon>
        <taxon>Sacoglossa</taxon>
        <taxon>Placobranchoidea</taxon>
        <taxon>Plakobranchidae</taxon>
        <taxon>Elysia</taxon>
    </lineage>
</organism>
<dbReference type="AlphaFoldDB" id="A0AAE0YBZ2"/>
<protein>
    <submittedName>
        <fullName evidence="1">Uncharacterized protein</fullName>
    </submittedName>
</protein>
<gene>
    <name evidence="1" type="ORF">RRG08_000435</name>
</gene>
<reference evidence="1" key="1">
    <citation type="journal article" date="2023" name="G3 (Bethesda)">
        <title>A reference genome for the long-term kleptoplast-retaining sea slug Elysia crispata morphotype clarki.</title>
        <authorList>
            <person name="Eastman K.E."/>
            <person name="Pendleton A.L."/>
            <person name="Shaikh M.A."/>
            <person name="Suttiyut T."/>
            <person name="Ogas R."/>
            <person name="Tomko P."/>
            <person name="Gavelis G."/>
            <person name="Widhalm J.R."/>
            <person name="Wisecaver J.H."/>
        </authorList>
    </citation>
    <scope>NUCLEOTIDE SEQUENCE</scope>
    <source>
        <strain evidence="1">ECLA1</strain>
    </source>
</reference>